<proteinExistence type="predicted"/>
<feature type="region of interest" description="Disordered" evidence="1">
    <location>
        <begin position="1"/>
        <end position="86"/>
    </location>
</feature>
<evidence type="ECO:0000313" key="3">
    <source>
        <dbReference type="Proteomes" id="UP000629468"/>
    </source>
</evidence>
<evidence type="ECO:0000256" key="1">
    <source>
        <dbReference type="SAM" id="MobiDB-lite"/>
    </source>
</evidence>
<comment type="caution">
    <text evidence="2">The sequence shown here is derived from an EMBL/GenBank/DDBJ whole genome shotgun (WGS) entry which is preliminary data.</text>
</comment>
<feature type="compositionally biased region" description="Acidic residues" evidence="1">
    <location>
        <begin position="59"/>
        <end position="74"/>
    </location>
</feature>
<dbReference type="EMBL" id="JABXXO010000001">
    <property type="protein sequence ID" value="KAF7784764.1"/>
    <property type="molecule type" value="Genomic_DNA"/>
</dbReference>
<reference evidence="2 3" key="1">
    <citation type="journal article" name="Sci. Rep.">
        <title>Telomere-to-telomere assembled and centromere annotated genomes of the two main subspecies of the button mushroom Agaricus bisporus reveal especially polymorphic chromosome ends.</title>
        <authorList>
            <person name="Sonnenberg A.S.M."/>
            <person name="Sedaghat-Telgerd N."/>
            <person name="Lavrijssen B."/>
            <person name="Ohm R.A."/>
            <person name="Hendrickx P.M."/>
            <person name="Scholtmeijer K."/>
            <person name="Baars J.J.P."/>
            <person name="van Peer A."/>
        </authorList>
    </citation>
    <scope>NUCLEOTIDE SEQUENCE [LARGE SCALE GENOMIC DNA]</scope>
    <source>
        <strain evidence="2 3">H119_p4</strain>
    </source>
</reference>
<dbReference type="Proteomes" id="UP000629468">
    <property type="component" value="Unassembled WGS sequence"/>
</dbReference>
<dbReference type="AlphaFoldDB" id="A0A8H7KLM0"/>
<evidence type="ECO:0000313" key="2">
    <source>
        <dbReference type="EMBL" id="KAF7784764.1"/>
    </source>
</evidence>
<accession>A0A8H7KLM0</accession>
<protein>
    <submittedName>
        <fullName evidence="2">Uncharacterized protein</fullName>
    </submittedName>
</protein>
<gene>
    <name evidence="2" type="ORF">Agabi119p4_929</name>
</gene>
<name>A0A8H7KLM0_AGABI</name>
<sequence>MSQAVMLLKRQRAASPPPSSPSFPQEPSSEDIIDIRALKRRRIAPPSLDGQTRGWDSSREDENEEEYTEIDEGDPPEHPGPSNTEYAAVNNVLKELHISQKRLQPPGPLHSMANKSYPQLLPPEAYPAKCQITSESARVYEHYEDINRSLASAFLSRRRNTSP</sequence>
<organism evidence="2 3">
    <name type="scientific">Agaricus bisporus var. burnettii</name>
    <dbReference type="NCBI Taxonomy" id="192524"/>
    <lineage>
        <taxon>Eukaryota</taxon>
        <taxon>Fungi</taxon>
        <taxon>Dikarya</taxon>
        <taxon>Basidiomycota</taxon>
        <taxon>Agaricomycotina</taxon>
        <taxon>Agaricomycetes</taxon>
        <taxon>Agaricomycetidae</taxon>
        <taxon>Agaricales</taxon>
        <taxon>Agaricineae</taxon>
        <taxon>Agaricaceae</taxon>
        <taxon>Agaricus</taxon>
    </lineage>
</organism>